<keyword evidence="2" id="KW-1185">Reference proteome</keyword>
<dbReference type="AlphaFoldDB" id="A0A1T5C4W8"/>
<dbReference type="Pfam" id="PF09719">
    <property type="entry name" value="C_GCAxxG_C_C"/>
    <property type="match status" value="1"/>
</dbReference>
<gene>
    <name evidence="1" type="ORF">SAMN05660349_01679</name>
</gene>
<proteinExistence type="predicted"/>
<dbReference type="EMBL" id="FUYQ01000010">
    <property type="protein sequence ID" value="SKB54393.1"/>
    <property type="molecule type" value="Genomic_DNA"/>
</dbReference>
<accession>A0A1T5C4W8</accession>
<evidence type="ECO:0000313" key="1">
    <source>
        <dbReference type="EMBL" id="SKB54393.1"/>
    </source>
</evidence>
<protein>
    <submittedName>
        <fullName evidence="1">C_GCAxxG_C_C family probable redox protein</fullName>
    </submittedName>
</protein>
<organism evidence="1 2">
    <name type="scientific">Parabacteroides chartae</name>
    <dbReference type="NCBI Taxonomy" id="1037355"/>
    <lineage>
        <taxon>Bacteria</taxon>
        <taxon>Pseudomonadati</taxon>
        <taxon>Bacteroidota</taxon>
        <taxon>Bacteroidia</taxon>
        <taxon>Bacteroidales</taxon>
        <taxon>Tannerellaceae</taxon>
        <taxon>Parabacteroides</taxon>
    </lineage>
</organism>
<sequence length="163" mass="18315">MNTKTNIKDFDIEERVKLAVQNFESGFNCAQSVFLAYSDVFDLDLEMAKNMTVSFGGGVGRMREICGSISAMAMLAGFKYPVIDPLDQDARTRNYAMVQKMTEIFRSRNNAIICRDLMPDHNPATDPAPSLRTKKYYQTRPCTMYVADAARIAGQMLNGDLED</sequence>
<evidence type="ECO:0000313" key="2">
    <source>
        <dbReference type="Proteomes" id="UP000190852"/>
    </source>
</evidence>
<dbReference type="Proteomes" id="UP000190852">
    <property type="component" value="Unassembled WGS sequence"/>
</dbReference>
<name>A0A1T5C4W8_9BACT</name>
<dbReference type="NCBIfam" id="TIGR01909">
    <property type="entry name" value="C_GCAxxG_C_C"/>
    <property type="match status" value="1"/>
</dbReference>
<reference evidence="2" key="1">
    <citation type="submission" date="2017-02" db="EMBL/GenBank/DDBJ databases">
        <authorList>
            <person name="Varghese N."/>
            <person name="Submissions S."/>
        </authorList>
    </citation>
    <scope>NUCLEOTIDE SEQUENCE [LARGE SCALE GENOMIC DNA]</scope>
    <source>
        <strain evidence="2">DSM 24967</strain>
    </source>
</reference>
<dbReference type="InterPro" id="IPR010181">
    <property type="entry name" value="CGCAxxGCC_motif"/>
</dbReference>